<reference evidence="1" key="1">
    <citation type="submission" date="2014-07" db="EMBL/GenBank/DDBJ databases">
        <title>Identification of a novel salt tolerance gene in wild soybean by whole-genome sequencing.</title>
        <authorList>
            <person name="Lam H.-M."/>
            <person name="Qi X."/>
            <person name="Li M.-W."/>
            <person name="Liu X."/>
            <person name="Xie M."/>
            <person name="Ni M."/>
            <person name="Xu X."/>
        </authorList>
    </citation>
    <scope>NUCLEOTIDE SEQUENCE [LARGE SCALE GENOMIC DNA]</scope>
    <source>
        <tissue evidence="1">Root</tissue>
    </source>
</reference>
<gene>
    <name evidence="1" type="ORF">glysoja_036483</name>
</gene>
<proteinExistence type="predicted"/>
<dbReference type="EMBL" id="KN640430">
    <property type="protein sequence ID" value="KHN47631.1"/>
    <property type="molecule type" value="Genomic_DNA"/>
</dbReference>
<dbReference type="Gramene" id="XM_028392890.1">
    <property type="protein sequence ID" value="XP_028248691.1"/>
    <property type="gene ID" value="LOC114425912"/>
</dbReference>
<accession>A0A0B2SLS3</accession>
<name>A0A0B2SLS3_GLYSO</name>
<evidence type="ECO:0000313" key="1">
    <source>
        <dbReference type="EMBL" id="KHN47631.1"/>
    </source>
</evidence>
<sequence length="91" mass="10119">MSCRRNSSYPVTMLFIGTNQSFGEIISRNMIPSTLSTIYSSDIMASLASNVVGSESEPENTNFLEPAFFLDLPIYYLQNQCTQNSTFSISV</sequence>
<dbReference type="Proteomes" id="UP000053555">
    <property type="component" value="Unassembled WGS sequence"/>
</dbReference>
<organism evidence="1">
    <name type="scientific">Glycine soja</name>
    <name type="common">Wild soybean</name>
    <dbReference type="NCBI Taxonomy" id="3848"/>
    <lineage>
        <taxon>Eukaryota</taxon>
        <taxon>Viridiplantae</taxon>
        <taxon>Streptophyta</taxon>
        <taxon>Embryophyta</taxon>
        <taxon>Tracheophyta</taxon>
        <taxon>Spermatophyta</taxon>
        <taxon>Magnoliopsida</taxon>
        <taxon>eudicotyledons</taxon>
        <taxon>Gunneridae</taxon>
        <taxon>Pentapetalae</taxon>
        <taxon>rosids</taxon>
        <taxon>fabids</taxon>
        <taxon>Fabales</taxon>
        <taxon>Fabaceae</taxon>
        <taxon>Papilionoideae</taxon>
        <taxon>50 kb inversion clade</taxon>
        <taxon>NPAAA clade</taxon>
        <taxon>indigoferoid/millettioid clade</taxon>
        <taxon>Phaseoleae</taxon>
        <taxon>Glycine</taxon>
        <taxon>Glycine subgen. Soja</taxon>
    </lineage>
</organism>
<dbReference type="AlphaFoldDB" id="A0A0B2SLS3"/>
<protein>
    <submittedName>
        <fullName evidence="1">ABC transporter A family member 4</fullName>
    </submittedName>
</protein>